<dbReference type="AlphaFoldDB" id="A0A8T7LR30"/>
<dbReference type="GO" id="GO:0043856">
    <property type="term" value="F:anti-sigma factor antagonist activity"/>
    <property type="evidence" value="ECO:0007669"/>
    <property type="project" value="InterPro"/>
</dbReference>
<keyword evidence="7" id="KW-1185">Reference proteome</keyword>
<evidence type="ECO:0000313" key="4">
    <source>
        <dbReference type="EMBL" id="NWJ44448.1"/>
    </source>
</evidence>
<dbReference type="PANTHER" id="PTHR33495">
    <property type="entry name" value="ANTI-SIGMA FACTOR ANTAGONIST TM_1081-RELATED-RELATED"/>
    <property type="match status" value="1"/>
</dbReference>
<protein>
    <recommendedName>
        <fullName evidence="2">Anti-sigma factor antagonist</fullName>
    </recommendedName>
</protein>
<gene>
    <name evidence="4" type="ORF">HXX08_01075</name>
    <name evidence="5" type="ORF">OZ401_002135</name>
</gene>
<dbReference type="RefSeq" id="WP_341468223.1">
    <property type="nucleotide sequence ID" value="NZ_CP128399.1"/>
</dbReference>
<dbReference type="EMBL" id="CP128399">
    <property type="protein sequence ID" value="WJW66339.1"/>
    <property type="molecule type" value="Genomic_DNA"/>
</dbReference>
<evidence type="ECO:0000259" key="3">
    <source>
        <dbReference type="PROSITE" id="PS50801"/>
    </source>
</evidence>
<evidence type="ECO:0000313" key="5">
    <source>
        <dbReference type="EMBL" id="WJW66339.1"/>
    </source>
</evidence>
<feature type="domain" description="STAS" evidence="3">
    <location>
        <begin position="1"/>
        <end position="110"/>
    </location>
</feature>
<comment type="similarity">
    <text evidence="1 2">Belongs to the anti-sigma-factor antagonist family.</text>
</comment>
<sequence>MEMFSRVSGEVSILELKGRFDAYELKPVQQWFEDKTTQGKPKLVINLTGVHFLDSSALAALVQGMKHSRDKGGDLHLCNLQQPVRIIFELTKINRAIDIFASELEAVKAFDE</sequence>
<dbReference type="Proteomes" id="UP000521676">
    <property type="component" value="Unassembled WGS sequence"/>
</dbReference>
<dbReference type="InterPro" id="IPR036513">
    <property type="entry name" value="STAS_dom_sf"/>
</dbReference>
<dbReference type="InterPro" id="IPR003658">
    <property type="entry name" value="Anti-sigma_ant"/>
</dbReference>
<dbReference type="Pfam" id="PF01740">
    <property type="entry name" value="STAS"/>
    <property type="match status" value="1"/>
</dbReference>
<dbReference type="NCBIfam" id="TIGR00377">
    <property type="entry name" value="ant_ant_sig"/>
    <property type="match status" value="1"/>
</dbReference>
<dbReference type="Proteomes" id="UP001431572">
    <property type="component" value="Chromosome 1"/>
</dbReference>
<dbReference type="SUPFAM" id="SSF52091">
    <property type="entry name" value="SpoIIaa-like"/>
    <property type="match status" value="1"/>
</dbReference>
<accession>A0A8T7LR30</accession>
<organism evidence="4 6">
    <name type="scientific">Candidatus Chlorohelix allophototropha</name>
    <dbReference type="NCBI Taxonomy" id="3003348"/>
    <lineage>
        <taxon>Bacteria</taxon>
        <taxon>Bacillati</taxon>
        <taxon>Chloroflexota</taxon>
        <taxon>Chloroflexia</taxon>
        <taxon>Candidatus Chloroheliales</taxon>
        <taxon>Candidatus Chloroheliaceae</taxon>
        <taxon>Candidatus Chlorohelix</taxon>
    </lineage>
</organism>
<reference evidence="4 6" key="1">
    <citation type="submission" date="2020-06" db="EMBL/GenBank/DDBJ databases">
        <title>Anoxygenic phototrophic Chloroflexota member uses a Type I reaction center.</title>
        <authorList>
            <person name="Tsuji J.M."/>
            <person name="Shaw N.A."/>
            <person name="Nagashima S."/>
            <person name="Venkiteswaran J."/>
            <person name="Schiff S.L."/>
            <person name="Hanada S."/>
            <person name="Tank M."/>
            <person name="Neufeld J.D."/>
        </authorList>
    </citation>
    <scope>NUCLEOTIDE SEQUENCE [LARGE SCALE GENOMIC DNA]</scope>
    <source>
        <strain evidence="4">L227-S17</strain>
    </source>
</reference>
<evidence type="ECO:0000313" key="6">
    <source>
        <dbReference type="Proteomes" id="UP000521676"/>
    </source>
</evidence>
<dbReference type="EMBL" id="JACATZ010000001">
    <property type="protein sequence ID" value="NWJ44448.1"/>
    <property type="molecule type" value="Genomic_DNA"/>
</dbReference>
<dbReference type="Gene3D" id="3.30.750.24">
    <property type="entry name" value="STAS domain"/>
    <property type="match status" value="1"/>
</dbReference>
<reference evidence="5" key="2">
    <citation type="journal article" date="2024" name="Nature">
        <title>Anoxygenic phototroph of the Chloroflexota uses a type I reaction centre.</title>
        <authorList>
            <person name="Tsuji J.M."/>
            <person name="Shaw N.A."/>
            <person name="Nagashima S."/>
            <person name="Venkiteswaran J.J."/>
            <person name="Schiff S.L."/>
            <person name="Watanabe T."/>
            <person name="Fukui M."/>
            <person name="Hanada S."/>
            <person name="Tank M."/>
            <person name="Neufeld J.D."/>
        </authorList>
    </citation>
    <scope>NUCLEOTIDE SEQUENCE</scope>
    <source>
        <strain evidence="5">L227-S17</strain>
    </source>
</reference>
<dbReference type="CDD" id="cd07043">
    <property type="entry name" value="STAS_anti-anti-sigma_factors"/>
    <property type="match status" value="1"/>
</dbReference>
<dbReference type="InterPro" id="IPR002645">
    <property type="entry name" value="STAS_dom"/>
</dbReference>
<proteinExistence type="inferred from homology"/>
<dbReference type="PANTHER" id="PTHR33495:SF2">
    <property type="entry name" value="ANTI-SIGMA FACTOR ANTAGONIST TM_1081-RELATED"/>
    <property type="match status" value="1"/>
</dbReference>
<evidence type="ECO:0000256" key="1">
    <source>
        <dbReference type="ARBA" id="ARBA00009013"/>
    </source>
</evidence>
<evidence type="ECO:0000256" key="2">
    <source>
        <dbReference type="RuleBase" id="RU003749"/>
    </source>
</evidence>
<dbReference type="PROSITE" id="PS50801">
    <property type="entry name" value="STAS"/>
    <property type="match status" value="1"/>
</dbReference>
<evidence type="ECO:0000313" key="7">
    <source>
        <dbReference type="Proteomes" id="UP001431572"/>
    </source>
</evidence>
<name>A0A8T7LR30_9CHLR</name>